<proteinExistence type="predicted"/>
<evidence type="ECO:0000313" key="3">
    <source>
        <dbReference type="Proteomes" id="UP000297245"/>
    </source>
</evidence>
<feature type="compositionally biased region" description="Basic and acidic residues" evidence="1">
    <location>
        <begin position="1"/>
        <end position="15"/>
    </location>
</feature>
<evidence type="ECO:0000313" key="2">
    <source>
        <dbReference type="EMBL" id="THU94265.1"/>
    </source>
</evidence>
<dbReference type="Proteomes" id="UP000297245">
    <property type="component" value="Unassembled WGS sequence"/>
</dbReference>
<protein>
    <submittedName>
        <fullName evidence="2">Uncharacterized protein</fullName>
    </submittedName>
</protein>
<feature type="non-terminal residue" evidence="2">
    <location>
        <position position="55"/>
    </location>
</feature>
<organism evidence="2 3">
    <name type="scientific">Dendrothele bispora (strain CBS 962.96)</name>
    <dbReference type="NCBI Taxonomy" id="1314807"/>
    <lineage>
        <taxon>Eukaryota</taxon>
        <taxon>Fungi</taxon>
        <taxon>Dikarya</taxon>
        <taxon>Basidiomycota</taxon>
        <taxon>Agaricomycotina</taxon>
        <taxon>Agaricomycetes</taxon>
        <taxon>Agaricomycetidae</taxon>
        <taxon>Agaricales</taxon>
        <taxon>Agaricales incertae sedis</taxon>
        <taxon>Dendrothele</taxon>
    </lineage>
</organism>
<evidence type="ECO:0000256" key="1">
    <source>
        <dbReference type="SAM" id="MobiDB-lite"/>
    </source>
</evidence>
<keyword evidence="3" id="KW-1185">Reference proteome</keyword>
<feature type="compositionally biased region" description="Polar residues" evidence="1">
    <location>
        <begin position="38"/>
        <end position="55"/>
    </location>
</feature>
<reference evidence="2 3" key="1">
    <citation type="journal article" date="2019" name="Nat. Ecol. Evol.">
        <title>Megaphylogeny resolves global patterns of mushroom evolution.</title>
        <authorList>
            <person name="Varga T."/>
            <person name="Krizsan K."/>
            <person name="Foldi C."/>
            <person name="Dima B."/>
            <person name="Sanchez-Garcia M."/>
            <person name="Sanchez-Ramirez S."/>
            <person name="Szollosi G.J."/>
            <person name="Szarkandi J.G."/>
            <person name="Papp V."/>
            <person name="Albert L."/>
            <person name="Andreopoulos W."/>
            <person name="Angelini C."/>
            <person name="Antonin V."/>
            <person name="Barry K.W."/>
            <person name="Bougher N.L."/>
            <person name="Buchanan P."/>
            <person name="Buyck B."/>
            <person name="Bense V."/>
            <person name="Catcheside P."/>
            <person name="Chovatia M."/>
            <person name="Cooper J."/>
            <person name="Damon W."/>
            <person name="Desjardin D."/>
            <person name="Finy P."/>
            <person name="Geml J."/>
            <person name="Haridas S."/>
            <person name="Hughes K."/>
            <person name="Justo A."/>
            <person name="Karasinski D."/>
            <person name="Kautmanova I."/>
            <person name="Kiss B."/>
            <person name="Kocsube S."/>
            <person name="Kotiranta H."/>
            <person name="LaButti K.M."/>
            <person name="Lechner B.E."/>
            <person name="Liimatainen K."/>
            <person name="Lipzen A."/>
            <person name="Lukacs Z."/>
            <person name="Mihaltcheva S."/>
            <person name="Morgado L.N."/>
            <person name="Niskanen T."/>
            <person name="Noordeloos M.E."/>
            <person name="Ohm R.A."/>
            <person name="Ortiz-Santana B."/>
            <person name="Ovrebo C."/>
            <person name="Racz N."/>
            <person name="Riley R."/>
            <person name="Savchenko A."/>
            <person name="Shiryaev A."/>
            <person name="Soop K."/>
            <person name="Spirin V."/>
            <person name="Szebenyi C."/>
            <person name="Tomsovsky M."/>
            <person name="Tulloss R.E."/>
            <person name="Uehling J."/>
            <person name="Grigoriev I.V."/>
            <person name="Vagvolgyi C."/>
            <person name="Papp T."/>
            <person name="Martin F.M."/>
            <person name="Miettinen O."/>
            <person name="Hibbett D.S."/>
            <person name="Nagy L.G."/>
        </authorList>
    </citation>
    <scope>NUCLEOTIDE SEQUENCE [LARGE SCALE GENOMIC DNA]</scope>
    <source>
        <strain evidence="2 3">CBS 962.96</strain>
    </source>
</reference>
<dbReference type="AlphaFoldDB" id="A0A4V4HFB4"/>
<feature type="region of interest" description="Disordered" evidence="1">
    <location>
        <begin position="1"/>
        <end position="55"/>
    </location>
</feature>
<sequence>MKSDIRKRSCHDTRRSGGALAKTLSISTCVSRRASPAHDTSPTLAPNSSASTTIA</sequence>
<dbReference type="EMBL" id="ML179228">
    <property type="protein sequence ID" value="THU94265.1"/>
    <property type="molecule type" value="Genomic_DNA"/>
</dbReference>
<gene>
    <name evidence="2" type="ORF">K435DRAFT_164741</name>
</gene>
<accession>A0A4V4HFB4</accession>
<name>A0A4V4HFB4_DENBC</name>